<dbReference type="EMBL" id="ML178829">
    <property type="protein sequence ID" value="TFL00338.1"/>
    <property type="molecule type" value="Genomic_DNA"/>
</dbReference>
<gene>
    <name evidence="1" type="ORF">BDV98DRAFT_569625</name>
</gene>
<organism evidence="1 2">
    <name type="scientific">Pterulicium gracile</name>
    <dbReference type="NCBI Taxonomy" id="1884261"/>
    <lineage>
        <taxon>Eukaryota</taxon>
        <taxon>Fungi</taxon>
        <taxon>Dikarya</taxon>
        <taxon>Basidiomycota</taxon>
        <taxon>Agaricomycotina</taxon>
        <taxon>Agaricomycetes</taxon>
        <taxon>Agaricomycetidae</taxon>
        <taxon>Agaricales</taxon>
        <taxon>Pleurotineae</taxon>
        <taxon>Pterulaceae</taxon>
        <taxon>Pterulicium</taxon>
    </lineage>
</organism>
<accession>A0A5C3QGG2</accession>
<protein>
    <submittedName>
        <fullName evidence="1">Uncharacterized protein</fullName>
    </submittedName>
</protein>
<evidence type="ECO:0000313" key="1">
    <source>
        <dbReference type="EMBL" id="TFL00338.1"/>
    </source>
</evidence>
<proteinExistence type="predicted"/>
<dbReference type="AlphaFoldDB" id="A0A5C3QGG2"/>
<keyword evidence="2" id="KW-1185">Reference proteome</keyword>
<name>A0A5C3QGG2_9AGAR</name>
<reference evidence="1 2" key="1">
    <citation type="journal article" date="2019" name="Nat. Ecol. Evol.">
        <title>Megaphylogeny resolves global patterns of mushroom evolution.</title>
        <authorList>
            <person name="Varga T."/>
            <person name="Krizsan K."/>
            <person name="Foldi C."/>
            <person name="Dima B."/>
            <person name="Sanchez-Garcia M."/>
            <person name="Sanchez-Ramirez S."/>
            <person name="Szollosi G.J."/>
            <person name="Szarkandi J.G."/>
            <person name="Papp V."/>
            <person name="Albert L."/>
            <person name="Andreopoulos W."/>
            <person name="Angelini C."/>
            <person name="Antonin V."/>
            <person name="Barry K.W."/>
            <person name="Bougher N.L."/>
            <person name="Buchanan P."/>
            <person name="Buyck B."/>
            <person name="Bense V."/>
            <person name="Catcheside P."/>
            <person name="Chovatia M."/>
            <person name="Cooper J."/>
            <person name="Damon W."/>
            <person name="Desjardin D."/>
            <person name="Finy P."/>
            <person name="Geml J."/>
            <person name="Haridas S."/>
            <person name="Hughes K."/>
            <person name="Justo A."/>
            <person name="Karasinski D."/>
            <person name="Kautmanova I."/>
            <person name="Kiss B."/>
            <person name="Kocsube S."/>
            <person name="Kotiranta H."/>
            <person name="LaButti K.M."/>
            <person name="Lechner B.E."/>
            <person name="Liimatainen K."/>
            <person name="Lipzen A."/>
            <person name="Lukacs Z."/>
            <person name="Mihaltcheva S."/>
            <person name="Morgado L.N."/>
            <person name="Niskanen T."/>
            <person name="Noordeloos M.E."/>
            <person name="Ohm R.A."/>
            <person name="Ortiz-Santana B."/>
            <person name="Ovrebo C."/>
            <person name="Racz N."/>
            <person name="Riley R."/>
            <person name="Savchenko A."/>
            <person name="Shiryaev A."/>
            <person name="Soop K."/>
            <person name="Spirin V."/>
            <person name="Szebenyi C."/>
            <person name="Tomsovsky M."/>
            <person name="Tulloss R.E."/>
            <person name="Uehling J."/>
            <person name="Grigoriev I.V."/>
            <person name="Vagvolgyi C."/>
            <person name="Papp T."/>
            <person name="Martin F.M."/>
            <person name="Miettinen O."/>
            <person name="Hibbett D.S."/>
            <person name="Nagy L.G."/>
        </authorList>
    </citation>
    <scope>NUCLEOTIDE SEQUENCE [LARGE SCALE GENOMIC DNA]</scope>
    <source>
        <strain evidence="1 2">CBS 309.79</strain>
    </source>
</reference>
<evidence type="ECO:0000313" key="2">
    <source>
        <dbReference type="Proteomes" id="UP000305067"/>
    </source>
</evidence>
<dbReference type="Proteomes" id="UP000305067">
    <property type="component" value="Unassembled WGS sequence"/>
</dbReference>
<sequence>MRDFAGGARREKGRSQCIKAAPHRARIFTEHPRFSPSLLSSAVYLPTLAPLFTNSNFITLNLPPSLTPTNHPQHLQCISPSCNPLSLSPFSLPL</sequence>